<dbReference type="EMBL" id="CP001715">
    <property type="protein sequence ID" value="ACV34964.1"/>
    <property type="molecule type" value="Genomic_DNA"/>
</dbReference>
<dbReference type="AlphaFoldDB" id="C7RUB2"/>
<organism evidence="1">
    <name type="scientific">Accumulibacter regalis</name>
    <dbReference type="NCBI Taxonomy" id="522306"/>
    <lineage>
        <taxon>Bacteria</taxon>
        <taxon>Pseudomonadati</taxon>
        <taxon>Pseudomonadota</taxon>
        <taxon>Betaproteobacteria</taxon>
        <taxon>Candidatus Accumulibacter</taxon>
    </lineage>
</organism>
<dbReference type="STRING" id="522306.CAP2UW1_1653"/>
<reference evidence="1" key="1">
    <citation type="submission" date="2009-08" db="EMBL/GenBank/DDBJ databases">
        <authorList>
            <consortium name="US DOE Joint Genome Institute"/>
            <person name="Lucas S."/>
            <person name="Copeland A."/>
            <person name="Lapidus A."/>
            <person name="Glavina del Rio T."/>
            <person name="Dalin E."/>
            <person name="Tice H."/>
            <person name="Bruce D."/>
            <person name="Barry K."/>
            <person name="Pitluck S."/>
            <person name="Lowry S."/>
            <person name="Larimer F."/>
            <person name="Land M."/>
            <person name="Hauser L."/>
            <person name="Kyrpides N."/>
            <person name="Ivanova N."/>
            <person name="McMahon K.D."/>
            <person name="Hugenholtz P."/>
        </authorList>
    </citation>
    <scope>NUCLEOTIDE SEQUENCE</scope>
    <source>
        <strain evidence="1">UW-1</strain>
    </source>
</reference>
<evidence type="ECO:0000313" key="1">
    <source>
        <dbReference type="EMBL" id="ACV34964.1"/>
    </source>
</evidence>
<proteinExistence type="predicted"/>
<dbReference type="KEGG" id="app:CAP2UW1_1653"/>
<gene>
    <name evidence="1" type="ordered locus">CAP2UW1_1653</name>
</gene>
<sequence length="66" mass="7260">MHADAHKLLWDARRAADRVALERHIPSLLGGQVRSPATVQAVMAGLEKRGIVEFSDKAIKYRIPAA</sequence>
<reference evidence="1" key="2">
    <citation type="submission" date="2009-09" db="EMBL/GenBank/DDBJ databases">
        <title>Complete sequence of chromosome of Candidatus Accumulibacter phosphatis clade IIA str. UW-1.</title>
        <authorList>
            <consortium name="US DOE Joint Genome Institute"/>
            <person name="Martin H.G."/>
            <person name="Ivanova N."/>
            <person name="Kunin V."/>
            <person name="Warnecke F."/>
            <person name="Barry K."/>
            <person name="He S."/>
            <person name="Salamov A."/>
            <person name="Szeto E."/>
            <person name="Dalin E."/>
            <person name="Pangilinan J.L."/>
            <person name="Lapidus A."/>
            <person name="Lowry S."/>
            <person name="Kyrpides N.C."/>
            <person name="McMahon K.D."/>
            <person name="Hugenholtz P."/>
        </authorList>
    </citation>
    <scope>NUCLEOTIDE SEQUENCE [LARGE SCALE GENOMIC DNA]</scope>
    <source>
        <strain evidence="1">UW-1</strain>
    </source>
</reference>
<accession>C7RUB2</accession>
<dbReference type="HOGENOM" id="CLU_2821150_0_0_4"/>
<name>C7RUB2_ACCRE</name>
<evidence type="ECO:0008006" key="2">
    <source>
        <dbReference type="Google" id="ProtNLM"/>
    </source>
</evidence>
<protein>
    <recommendedName>
        <fullName evidence="2">Filamentation induced by cAMP protein Fic</fullName>
    </recommendedName>
</protein>